<dbReference type="EMBL" id="JACZHT010000001">
    <property type="protein sequence ID" value="MBE1236356.1"/>
    <property type="molecule type" value="Genomic_DNA"/>
</dbReference>
<dbReference type="AlphaFoldDB" id="A0A8J6YN38"/>
<dbReference type="InterPro" id="IPR001647">
    <property type="entry name" value="HTH_TetR"/>
</dbReference>
<gene>
    <name evidence="6" type="ORF">IHV25_01640</name>
</gene>
<name>A0A8J6YN38_9PROT</name>
<evidence type="ECO:0000313" key="6">
    <source>
        <dbReference type="EMBL" id="MBE1236356.1"/>
    </source>
</evidence>
<keyword evidence="7" id="KW-1185">Reference proteome</keyword>
<dbReference type="PROSITE" id="PS50977">
    <property type="entry name" value="HTH_TETR_2"/>
    <property type="match status" value="1"/>
</dbReference>
<evidence type="ECO:0000256" key="3">
    <source>
        <dbReference type="ARBA" id="ARBA00023163"/>
    </source>
</evidence>
<dbReference type="RefSeq" id="WP_192533220.1">
    <property type="nucleotide sequence ID" value="NZ_JACZHT010000001.1"/>
</dbReference>
<dbReference type="Pfam" id="PF00440">
    <property type="entry name" value="TetR_N"/>
    <property type="match status" value="1"/>
</dbReference>
<dbReference type="Proteomes" id="UP000631034">
    <property type="component" value="Unassembled WGS sequence"/>
</dbReference>
<dbReference type="InterPro" id="IPR009057">
    <property type="entry name" value="Homeodomain-like_sf"/>
</dbReference>
<dbReference type="GO" id="GO:0003700">
    <property type="term" value="F:DNA-binding transcription factor activity"/>
    <property type="evidence" value="ECO:0007669"/>
    <property type="project" value="TreeGrafter"/>
</dbReference>
<evidence type="ECO:0000256" key="1">
    <source>
        <dbReference type="ARBA" id="ARBA00023015"/>
    </source>
</evidence>
<keyword evidence="3" id="KW-0804">Transcription</keyword>
<sequence>MVARKTRSRIIDAAIRIVRENAPTKLTLDEAARQAGLSKGGVLYHFASKDELIEAMIERLVRDQETRLLQLYEQEPQGPYRWLRAYVRYFFDPGSPGSDPASSACLAAMALNPAMLKPVNTMMKLSMKRIMSDAPDRDRAALISMGLDGLFLNQAMGFQLYDDETLARLRGNLLSGLLAGEDETPGRPVAAASAS</sequence>
<dbReference type="Gene3D" id="1.10.357.10">
    <property type="entry name" value="Tetracycline Repressor, domain 2"/>
    <property type="match status" value="1"/>
</dbReference>
<evidence type="ECO:0000313" key="7">
    <source>
        <dbReference type="Proteomes" id="UP000631034"/>
    </source>
</evidence>
<dbReference type="PANTHER" id="PTHR30055">
    <property type="entry name" value="HTH-TYPE TRANSCRIPTIONAL REGULATOR RUTR"/>
    <property type="match status" value="1"/>
</dbReference>
<dbReference type="PANTHER" id="PTHR30055:SF234">
    <property type="entry name" value="HTH-TYPE TRANSCRIPTIONAL REGULATOR BETI"/>
    <property type="match status" value="1"/>
</dbReference>
<reference evidence="6" key="1">
    <citation type="submission" date="2020-10" db="EMBL/GenBank/DDBJ databases">
        <title>Genome sequence of the unusual species of purple photosynthetic bacteria, Phaeovibrio sulfidiphilus DSM 23193, type strain.</title>
        <authorList>
            <person name="Kyndt J.A."/>
            <person name="Meyer T.E."/>
        </authorList>
    </citation>
    <scope>NUCLEOTIDE SEQUENCE</scope>
    <source>
        <strain evidence="6">DSM 23193</strain>
    </source>
</reference>
<dbReference type="GO" id="GO:0000976">
    <property type="term" value="F:transcription cis-regulatory region binding"/>
    <property type="evidence" value="ECO:0007669"/>
    <property type="project" value="TreeGrafter"/>
</dbReference>
<keyword evidence="2 4" id="KW-0238">DNA-binding</keyword>
<dbReference type="Pfam" id="PF17937">
    <property type="entry name" value="TetR_C_28"/>
    <property type="match status" value="1"/>
</dbReference>
<dbReference type="PRINTS" id="PR00455">
    <property type="entry name" value="HTHTETR"/>
</dbReference>
<proteinExistence type="predicted"/>
<dbReference type="InterPro" id="IPR041479">
    <property type="entry name" value="TetR_CgmR_C"/>
</dbReference>
<protein>
    <submittedName>
        <fullName evidence="6">TetR family transcriptional regulator</fullName>
    </submittedName>
</protein>
<organism evidence="6 7">
    <name type="scientific">Phaeovibrio sulfidiphilus</name>
    <dbReference type="NCBI Taxonomy" id="1220600"/>
    <lineage>
        <taxon>Bacteria</taxon>
        <taxon>Pseudomonadati</taxon>
        <taxon>Pseudomonadota</taxon>
        <taxon>Alphaproteobacteria</taxon>
        <taxon>Rhodospirillales</taxon>
        <taxon>Rhodospirillaceae</taxon>
        <taxon>Phaeovibrio</taxon>
    </lineage>
</organism>
<evidence type="ECO:0000256" key="4">
    <source>
        <dbReference type="PROSITE-ProRule" id="PRU00335"/>
    </source>
</evidence>
<feature type="DNA-binding region" description="H-T-H motif" evidence="4">
    <location>
        <begin position="27"/>
        <end position="46"/>
    </location>
</feature>
<dbReference type="SUPFAM" id="SSF46689">
    <property type="entry name" value="Homeodomain-like"/>
    <property type="match status" value="1"/>
</dbReference>
<keyword evidence="1" id="KW-0805">Transcription regulation</keyword>
<evidence type="ECO:0000256" key="2">
    <source>
        <dbReference type="ARBA" id="ARBA00023125"/>
    </source>
</evidence>
<dbReference type="InterPro" id="IPR050109">
    <property type="entry name" value="HTH-type_TetR-like_transc_reg"/>
</dbReference>
<feature type="domain" description="HTH tetR-type" evidence="5">
    <location>
        <begin position="4"/>
        <end position="64"/>
    </location>
</feature>
<evidence type="ECO:0000259" key="5">
    <source>
        <dbReference type="PROSITE" id="PS50977"/>
    </source>
</evidence>
<comment type="caution">
    <text evidence="6">The sequence shown here is derived from an EMBL/GenBank/DDBJ whole genome shotgun (WGS) entry which is preliminary data.</text>
</comment>
<accession>A0A8J6YN38</accession>